<evidence type="ECO:0000313" key="3">
    <source>
        <dbReference type="Proteomes" id="UP001356427"/>
    </source>
</evidence>
<organism evidence="2 3">
    <name type="scientific">Coregonus suidteri</name>
    <dbReference type="NCBI Taxonomy" id="861788"/>
    <lineage>
        <taxon>Eukaryota</taxon>
        <taxon>Metazoa</taxon>
        <taxon>Chordata</taxon>
        <taxon>Craniata</taxon>
        <taxon>Vertebrata</taxon>
        <taxon>Euteleostomi</taxon>
        <taxon>Actinopterygii</taxon>
        <taxon>Neopterygii</taxon>
        <taxon>Teleostei</taxon>
        <taxon>Protacanthopterygii</taxon>
        <taxon>Salmoniformes</taxon>
        <taxon>Salmonidae</taxon>
        <taxon>Coregoninae</taxon>
        <taxon>Coregonus</taxon>
    </lineage>
</organism>
<gene>
    <name evidence="2" type="ORF">J4Q44_G00180460</name>
</gene>
<evidence type="ECO:0000313" key="2">
    <source>
        <dbReference type="EMBL" id="KAK6312382.1"/>
    </source>
</evidence>
<feature type="region of interest" description="Disordered" evidence="1">
    <location>
        <begin position="1"/>
        <end position="22"/>
    </location>
</feature>
<dbReference type="Proteomes" id="UP001356427">
    <property type="component" value="Unassembled WGS sequence"/>
</dbReference>
<proteinExistence type="predicted"/>
<evidence type="ECO:0000256" key="1">
    <source>
        <dbReference type="SAM" id="MobiDB-lite"/>
    </source>
</evidence>
<dbReference type="AlphaFoldDB" id="A0AAN8R460"/>
<protein>
    <submittedName>
        <fullName evidence="2">Uncharacterized protein</fullName>
    </submittedName>
</protein>
<keyword evidence="3" id="KW-1185">Reference proteome</keyword>
<accession>A0AAN8R460</accession>
<reference evidence="2 3" key="1">
    <citation type="submission" date="2021-04" db="EMBL/GenBank/DDBJ databases">
        <authorList>
            <person name="De Guttry C."/>
            <person name="Zahm M."/>
            <person name="Klopp C."/>
            <person name="Cabau C."/>
            <person name="Louis A."/>
            <person name="Berthelot C."/>
            <person name="Parey E."/>
            <person name="Roest Crollius H."/>
            <person name="Montfort J."/>
            <person name="Robinson-Rechavi M."/>
            <person name="Bucao C."/>
            <person name="Bouchez O."/>
            <person name="Gislard M."/>
            <person name="Lluch J."/>
            <person name="Milhes M."/>
            <person name="Lampietro C."/>
            <person name="Lopez Roques C."/>
            <person name="Donnadieu C."/>
            <person name="Braasch I."/>
            <person name="Desvignes T."/>
            <person name="Postlethwait J."/>
            <person name="Bobe J."/>
            <person name="Wedekind C."/>
            <person name="Guiguen Y."/>
        </authorList>
    </citation>
    <scope>NUCLEOTIDE SEQUENCE [LARGE SCALE GENOMIC DNA]</scope>
    <source>
        <strain evidence="2">Cs_M1</strain>
        <tissue evidence="2">Blood</tissue>
    </source>
</reference>
<sequence length="175" mass="19845">MQDESEEQPSDSQESKGNDSQRALRSLRCKVLEHLQYNLQCKAKCMRTTLSGPYSSSTTTTTSQVNEEVGPLCSFQKCALARVWINHCLSLALGPGTLMNRVMFHWANNWMKTLKRGTEGPPGLKKSKCSFSVTKHLKTFYVACPNKYDSSHAVFQHCSRTVLNYRNLFCDIRDP</sequence>
<dbReference type="EMBL" id="JAGTTL010000015">
    <property type="protein sequence ID" value="KAK6312382.1"/>
    <property type="molecule type" value="Genomic_DNA"/>
</dbReference>
<comment type="caution">
    <text evidence="2">The sequence shown here is derived from an EMBL/GenBank/DDBJ whole genome shotgun (WGS) entry which is preliminary data.</text>
</comment>
<name>A0AAN8R460_9TELE</name>